<keyword evidence="7" id="KW-1185">Reference proteome</keyword>
<gene>
    <name evidence="6" type="ORF">MICPUN_88694</name>
</gene>
<evidence type="ECO:0000256" key="2">
    <source>
        <dbReference type="ARBA" id="ARBA00022727"/>
    </source>
</evidence>
<evidence type="ECO:0000259" key="4">
    <source>
        <dbReference type="Pfam" id="PF00156"/>
    </source>
</evidence>
<dbReference type="GO" id="GO:0000287">
    <property type="term" value="F:magnesium ion binding"/>
    <property type="evidence" value="ECO:0007669"/>
    <property type="project" value="InterPro"/>
</dbReference>
<feature type="domain" description="Ribose-phosphate pyrophosphokinase N-terminal" evidence="5">
    <location>
        <begin position="47"/>
        <end position="162"/>
    </location>
</feature>
<keyword evidence="2" id="KW-0545">Nucleotide biosynthesis</keyword>
<proteinExistence type="inferred from homology"/>
<dbReference type="InterPro" id="IPR000836">
    <property type="entry name" value="PRTase_dom"/>
</dbReference>
<dbReference type="GO" id="GO:0006164">
    <property type="term" value="P:purine nucleotide biosynthetic process"/>
    <property type="evidence" value="ECO:0007669"/>
    <property type="project" value="TreeGrafter"/>
</dbReference>
<dbReference type="OrthoDB" id="10263753at2759"/>
<dbReference type="InParanoid" id="C1EI46"/>
<dbReference type="AlphaFoldDB" id="C1EI46"/>
<dbReference type="RefSeq" id="XP_002506536.1">
    <property type="nucleotide sequence ID" value="XM_002506490.1"/>
</dbReference>
<evidence type="ECO:0000259" key="5">
    <source>
        <dbReference type="Pfam" id="PF13793"/>
    </source>
</evidence>
<dbReference type="KEGG" id="mis:MICPUN_88694"/>
<dbReference type="InterPro" id="IPR029057">
    <property type="entry name" value="PRTase-like"/>
</dbReference>
<organism evidence="6 7">
    <name type="scientific">Micromonas commoda (strain RCC299 / NOUM17 / CCMP2709)</name>
    <name type="common">Picoplanktonic green alga</name>
    <dbReference type="NCBI Taxonomy" id="296587"/>
    <lineage>
        <taxon>Eukaryota</taxon>
        <taxon>Viridiplantae</taxon>
        <taxon>Chlorophyta</taxon>
        <taxon>Mamiellophyceae</taxon>
        <taxon>Mamiellales</taxon>
        <taxon>Mamiellaceae</taxon>
        <taxon>Micromonas</taxon>
    </lineage>
</organism>
<evidence type="ECO:0000313" key="7">
    <source>
        <dbReference type="Proteomes" id="UP000002009"/>
    </source>
</evidence>
<dbReference type="GO" id="GO:0005737">
    <property type="term" value="C:cytoplasm"/>
    <property type="evidence" value="ECO:0007669"/>
    <property type="project" value="TreeGrafter"/>
</dbReference>
<dbReference type="SMART" id="SM01400">
    <property type="entry name" value="Pribosyltran_N"/>
    <property type="match status" value="1"/>
</dbReference>
<evidence type="ECO:0000313" key="6">
    <source>
        <dbReference type="EMBL" id="ACO67794.1"/>
    </source>
</evidence>
<evidence type="ECO:0000256" key="1">
    <source>
        <dbReference type="ARBA" id="ARBA00006478"/>
    </source>
</evidence>
<dbReference type="SUPFAM" id="SSF53271">
    <property type="entry name" value="PRTase-like"/>
    <property type="match status" value="2"/>
</dbReference>
<name>C1EI46_MICCC</name>
<comment type="similarity">
    <text evidence="1">Belongs to the ribose-phosphate pyrophosphokinase family.</text>
</comment>
<dbReference type="OMA" id="QHDNGVG"/>
<dbReference type="GO" id="GO:0006015">
    <property type="term" value="P:5-phosphoribose 1-diphosphate biosynthetic process"/>
    <property type="evidence" value="ECO:0007669"/>
    <property type="project" value="TreeGrafter"/>
</dbReference>
<comment type="catalytic activity">
    <reaction evidence="3">
        <text>D-ribose 5-phosphate + ATP = 5-phospho-alpha-D-ribose 1-diphosphate + AMP + H(+)</text>
        <dbReference type="Rhea" id="RHEA:15609"/>
        <dbReference type="ChEBI" id="CHEBI:15378"/>
        <dbReference type="ChEBI" id="CHEBI:30616"/>
        <dbReference type="ChEBI" id="CHEBI:58017"/>
        <dbReference type="ChEBI" id="CHEBI:78346"/>
        <dbReference type="ChEBI" id="CHEBI:456215"/>
        <dbReference type="EC" id="2.7.6.1"/>
    </reaction>
</comment>
<evidence type="ECO:0000256" key="3">
    <source>
        <dbReference type="ARBA" id="ARBA00049535"/>
    </source>
</evidence>
<dbReference type="Pfam" id="PF13793">
    <property type="entry name" value="Pribosyltran_N"/>
    <property type="match status" value="1"/>
</dbReference>
<dbReference type="PANTHER" id="PTHR10210">
    <property type="entry name" value="RIBOSE-PHOSPHATE DIPHOSPHOKINASE FAMILY MEMBER"/>
    <property type="match status" value="1"/>
</dbReference>
<dbReference type="STRING" id="296587.C1EI46"/>
<accession>C1EI46</accession>
<reference evidence="6 7" key="1">
    <citation type="journal article" date="2009" name="Science">
        <title>Green evolution and dynamic adaptations revealed by genomes of the marine picoeukaryotes Micromonas.</title>
        <authorList>
            <person name="Worden A.Z."/>
            <person name="Lee J.H."/>
            <person name="Mock T."/>
            <person name="Rouze P."/>
            <person name="Simmons M.P."/>
            <person name="Aerts A.L."/>
            <person name="Allen A.E."/>
            <person name="Cuvelier M.L."/>
            <person name="Derelle E."/>
            <person name="Everett M.V."/>
            <person name="Foulon E."/>
            <person name="Grimwood J."/>
            <person name="Gundlach H."/>
            <person name="Henrissat B."/>
            <person name="Napoli C."/>
            <person name="McDonald S.M."/>
            <person name="Parker M.S."/>
            <person name="Rombauts S."/>
            <person name="Salamov A."/>
            <person name="Von Dassow P."/>
            <person name="Badger J.H."/>
            <person name="Coutinho P.M."/>
            <person name="Demir E."/>
            <person name="Dubchak I."/>
            <person name="Gentemann C."/>
            <person name="Eikrem W."/>
            <person name="Gready J.E."/>
            <person name="John U."/>
            <person name="Lanier W."/>
            <person name="Lindquist E.A."/>
            <person name="Lucas S."/>
            <person name="Mayer K.F."/>
            <person name="Moreau H."/>
            <person name="Not F."/>
            <person name="Otillar R."/>
            <person name="Panaud O."/>
            <person name="Pangilinan J."/>
            <person name="Paulsen I."/>
            <person name="Piegu B."/>
            <person name="Poliakov A."/>
            <person name="Robbens S."/>
            <person name="Schmutz J."/>
            <person name="Toulza E."/>
            <person name="Wyss T."/>
            <person name="Zelensky A."/>
            <person name="Zhou K."/>
            <person name="Armbrust E.V."/>
            <person name="Bhattacharya D."/>
            <person name="Goodenough U.W."/>
            <person name="Van de Peer Y."/>
            <person name="Grigoriev I.V."/>
        </authorList>
    </citation>
    <scope>NUCLEOTIDE SEQUENCE [LARGE SCALE GENOMIC DNA]</scope>
    <source>
        <strain evidence="7">RCC299 / NOUM17</strain>
    </source>
</reference>
<dbReference type="Proteomes" id="UP000002009">
    <property type="component" value="Chromosome 15"/>
</dbReference>
<dbReference type="EMBL" id="CP001333">
    <property type="protein sequence ID" value="ACO67794.1"/>
    <property type="molecule type" value="Genomic_DNA"/>
</dbReference>
<sequence>MGLRGIKANRTNIGALLGCDREQCDVSTAALPRLQRLDKGNKYPVLFYAPEMEALAQQIAGEDVCGSSVELGSIDWRTFPDGFPNLFVNDAYGVRDRHVAFLASFHSPEVIFEQLSVIYSLPKMFVASFTLILPFFPTGTSERVEREGEIATAVTLARILSNIPPSRGGPCSTLIFDIHALQERFYFGDNILPCFESGIPLLLNRLTQCEDADNIVIAYPDEGAWKRFHGFFKGMEEVVCTKVRQGDKRLVKLKEGEPAGRHVIIVDDLVQSGGTLIECQKLLSRLGAVKVSAYVTHGVFPGNSWKKFCAGGGGQGFYKFFLTDSCPGTAEAVRGTEPFEILSLARPIAEALHV</sequence>
<feature type="domain" description="Phosphoribosyltransferase" evidence="4">
    <location>
        <begin position="253"/>
        <end position="297"/>
    </location>
</feature>
<dbReference type="GO" id="GO:0002189">
    <property type="term" value="C:ribose phosphate diphosphokinase complex"/>
    <property type="evidence" value="ECO:0007669"/>
    <property type="project" value="TreeGrafter"/>
</dbReference>
<dbReference type="Pfam" id="PF00156">
    <property type="entry name" value="Pribosyltran"/>
    <property type="match status" value="1"/>
</dbReference>
<dbReference type="GeneID" id="8249467"/>
<dbReference type="FunCoup" id="C1EI46">
    <property type="interactions" value="651"/>
</dbReference>
<dbReference type="eggNOG" id="KOG1448">
    <property type="taxonomic scope" value="Eukaryota"/>
</dbReference>
<dbReference type="InterPro" id="IPR005946">
    <property type="entry name" value="Rib-P_diPkinase"/>
</dbReference>
<dbReference type="CDD" id="cd06223">
    <property type="entry name" value="PRTases_typeI"/>
    <property type="match status" value="1"/>
</dbReference>
<dbReference type="InterPro" id="IPR029099">
    <property type="entry name" value="Pribosyltran_N"/>
</dbReference>
<protein>
    <submittedName>
        <fullName evidence="6">Uncharacterized protein</fullName>
    </submittedName>
</protein>
<dbReference type="PANTHER" id="PTHR10210:SF45">
    <property type="entry name" value="RIBOSE-PHOSPHATE PYROPHOSPHOKINASE 3, CHLOROPLASTIC"/>
    <property type="match status" value="1"/>
</dbReference>
<dbReference type="Gene3D" id="3.40.50.2020">
    <property type="match status" value="2"/>
</dbReference>